<reference evidence="2" key="1">
    <citation type="submission" date="2022-07" db="EMBL/GenBank/DDBJ databases">
        <title>Genome sequencing of Photobacterium atrarenae GJH2-4.</title>
        <authorList>
            <person name="Park S.-J."/>
        </authorList>
    </citation>
    <scope>NUCLEOTIDE SEQUENCE</scope>
    <source>
        <strain evidence="2">GJH2-4</strain>
    </source>
</reference>
<feature type="transmembrane region" description="Helical" evidence="1">
    <location>
        <begin position="48"/>
        <end position="72"/>
    </location>
</feature>
<keyword evidence="1" id="KW-0472">Membrane</keyword>
<keyword evidence="1" id="KW-0812">Transmembrane</keyword>
<keyword evidence="3" id="KW-1185">Reference proteome</keyword>
<sequence>MISSLVESTLKNANASHITELFLYIILTCFVLSLYWKKQDKHGAFTAYTPTLLTSLGILGTFTGIITGLLDFDTNLIDESIGPLLGGLKTAFTTSLAGMLFSILYKSILATGVLSSTDSNEVNDEDIDIRDLYAVMKQQVTGIEELKTSISGNDEGSLLGQFKLLRADTNENHKTNNKHVAEMAAHIELLLHVAQTQITEFKDFEERLWIKLQDFADMLSKSATEQVIEALKQVIQDFNNNLIEQFGDNFKALNEAVHELVTWQGNYKEQLQDMKRQYELGVQAITQTGDSVASISNEARVIPEAMSNLKVIMEVNQHQIAELDRHLDAFQAVRDKAVEAVPEIKDQIELAIAGAKQANDMLASGIVESSDHIKTVFTESADNYRSTVDQTRAALTESAQATANSSEEIKQQFSDALEDINTHMRELVIELQHGSKSLNNNFKEASTELISETNEVTSAFTRSVDDMKRSLAATIEEQASEHRKQADRVFSGLERSIEEALSQTGESVQKQVNMIDQTMGEEIQKVMQSMGSALASISGKFTEDYSRLVNRMSDVVKQQV</sequence>
<organism evidence="2 3">
    <name type="scientific">Photobacterium atrarenae</name>
    <dbReference type="NCBI Taxonomy" id="865757"/>
    <lineage>
        <taxon>Bacteria</taxon>
        <taxon>Pseudomonadati</taxon>
        <taxon>Pseudomonadota</taxon>
        <taxon>Gammaproteobacteria</taxon>
        <taxon>Vibrionales</taxon>
        <taxon>Vibrionaceae</taxon>
        <taxon>Photobacterium</taxon>
    </lineage>
</organism>
<feature type="transmembrane region" description="Helical" evidence="1">
    <location>
        <begin position="21"/>
        <end position="36"/>
    </location>
</feature>
<protein>
    <recommendedName>
        <fullName evidence="4">MotA/TolQ/ExbB proton channel domain-containing protein</fullName>
    </recommendedName>
</protein>
<name>A0ABY5GD96_9GAMM</name>
<keyword evidence="1" id="KW-1133">Transmembrane helix</keyword>
<accession>A0ABY5GD96</accession>
<proteinExistence type="predicted"/>
<dbReference type="EMBL" id="CP101508">
    <property type="protein sequence ID" value="UTV27217.1"/>
    <property type="molecule type" value="Genomic_DNA"/>
</dbReference>
<evidence type="ECO:0008006" key="4">
    <source>
        <dbReference type="Google" id="ProtNLM"/>
    </source>
</evidence>
<evidence type="ECO:0000256" key="1">
    <source>
        <dbReference type="SAM" id="Phobius"/>
    </source>
</evidence>
<evidence type="ECO:0000313" key="2">
    <source>
        <dbReference type="EMBL" id="UTV27217.1"/>
    </source>
</evidence>
<dbReference type="Gene3D" id="1.20.120.20">
    <property type="entry name" value="Apolipoprotein"/>
    <property type="match status" value="1"/>
</dbReference>
<dbReference type="SUPFAM" id="SSF58113">
    <property type="entry name" value="Apolipoprotein A-I"/>
    <property type="match status" value="1"/>
</dbReference>
<evidence type="ECO:0000313" key="3">
    <source>
        <dbReference type="Proteomes" id="UP001057998"/>
    </source>
</evidence>
<dbReference type="Proteomes" id="UP001057998">
    <property type="component" value="Chromosome 1"/>
</dbReference>
<dbReference type="RefSeq" id="WP_255388431.1">
    <property type="nucleotide sequence ID" value="NZ_CP101508.1"/>
</dbReference>
<gene>
    <name evidence="2" type="ORF">NNL38_12880</name>
</gene>